<accession>A0A2I0X9Z3</accession>
<evidence type="ECO:0000313" key="2">
    <source>
        <dbReference type="EMBL" id="PKU84710.1"/>
    </source>
</evidence>
<feature type="compositionally biased region" description="Basic and acidic residues" evidence="1">
    <location>
        <begin position="258"/>
        <end position="272"/>
    </location>
</feature>
<evidence type="ECO:0000256" key="1">
    <source>
        <dbReference type="SAM" id="MobiDB-lite"/>
    </source>
</evidence>
<reference evidence="2 3" key="2">
    <citation type="journal article" date="2017" name="Nature">
        <title>The Apostasia genome and the evolution of orchids.</title>
        <authorList>
            <person name="Zhang G.Q."/>
            <person name="Liu K.W."/>
            <person name="Li Z."/>
            <person name="Lohaus R."/>
            <person name="Hsiao Y.Y."/>
            <person name="Niu S.C."/>
            <person name="Wang J.Y."/>
            <person name="Lin Y.C."/>
            <person name="Xu Q."/>
            <person name="Chen L.J."/>
            <person name="Yoshida K."/>
            <person name="Fujiwara S."/>
            <person name="Wang Z.W."/>
            <person name="Zhang Y.Q."/>
            <person name="Mitsuda N."/>
            <person name="Wang M."/>
            <person name="Liu G.H."/>
            <person name="Pecoraro L."/>
            <person name="Huang H.X."/>
            <person name="Xiao X.J."/>
            <person name="Lin M."/>
            <person name="Wu X.Y."/>
            <person name="Wu W.L."/>
            <person name="Chen Y.Y."/>
            <person name="Chang S.B."/>
            <person name="Sakamoto S."/>
            <person name="Ohme-Takagi M."/>
            <person name="Yagi M."/>
            <person name="Zeng S.J."/>
            <person name="Shen C.Y."/>
            <person name="Yeh C.M."/>
            <person name="Luo Y.B."/>
            <person name="Tsai W.C."/>
            <person name="Van de Peer Y."/>
            <person name="Liu Z.J."/>
        </authorList>
    </citation>
    <scope>NUCLEOTIDE SEQUENCE [LARGE SCALE GENOMIC DNA]</scope>
    <source>
        <tissue evidence="2">The whole plant</tissue>
    </source>
</reference>
<dbReference type="AlphaFoldDB" id="A0A2I0X9Z3"/>
<name>A0A2I0X9Z3_9ASPA</name>
<keyword evidence="3" id="KW-1185">Reference proteome</keyword>
<dbReference type="Proteomes" id="UP000233837">
    <property type="component" value="Unassembled WGS sequence"/>
</dbReference>
<protein>
    <submittedName>
        <fullName evidence="2">Uncharacterized protein</fullName>
    </submittedName>
</protein>
<sequence length="296" mass="33417">MNREIRLDNQDLGKFSHFLFVSLLSEGYNRPDHPKANYAHQIQKANVDFLQQFCQENSLSTKEIGDEMSLLNSKHGIQSHLVKRQGALVIKEVAEPSPKVVKQVEGNGKAVIDMGEIVTPNNMLEKDFQITGNSISSNPEPTQNFLNNIEGKGCLRTQENPKGIPANSSIPYHNPKNKNQTALKQLVLQNSSAADTEKNFVINTLSTQKKENASEITPDNFITESVVIDLQSNNRFSILQTDREVEKAEQSEENLVGNREKEELEKEDDKYGKSTNNRKQLMENFVCGEVKFKLQK</sequence>
<feature type="region of interest" description="Disordered" evidence="1">
    <location>
        <begin position="247"/>
        <end position="277"/>
    </location>
</feature>
<proteinExistence type="predicted"/>
<evidence type="ECO:0000313" key="3">
    <source>
        <dbReference type="Proteomes" id="UP000233837"/>
    </source>
</evidence>
<gene>
    <name evidence="2" type="ORF">MA16_Dca027309</name>
</gene>
<dbReference type="EMBL" id="KZ502033">
    <property type="protein sequence ID" value="PKU84710.1"/>
    <property type="molecule type" value="Genomic_DNA"/>
</dbReference>
<reference evidence="2 3" key="1">
    <citation type="journal article" date="2016" name="Sci. Rep.">
        <title>The Dendrobium catenatum Lindl. genome sequence provides insights into polysaccharide synthase, floral development and adaptive evolution.</title>
        <authorList>
            <person name="Zhang G.Q."/>
            <person name="Xu Q."/>
            <person name="Bian C."/>
            <person name="Tsai W.C."/>
            <person name="Yeh C.M."/>
            <person name="Liu K.W."/>
            <person name="Yoshida K."/>
            <person name="Zhang L.S."/>
            <person name="Chang S.B."/>
            <person name="Chen F."/>
            <person name="Shi Y."/>
            <person name="Su Y.Y."/>
            <person name="Zhang Y.Q."/>
            <person name="Chen L.J."/>
            <person name="Yin Y."/>
            <person name="Lin M."/>
            <person name="Huang H."/>
            <person name="Deng H."/>
            <person name="Wang Z.W."/>
            <person name="Zhu S.L."/>
            <person name="Zhao X."/>
            <person name="Deng C."/>
            <person name="Niu S.C."/>
            <person name="Huang J."/>
            <person name="Wang M."/>
            <person name="Liu G.H."/>
            <person name="Yang H.J."/>
            <person name="Xiao X.J."/>
            <person name="Hsiao Y.Y."/>
            <person name="Wu W.L."/>
            <person name="Chen Y.Y."/>
            <person name="Mitsuda N."/>
            <person name="Ohme-Takagi M."/>
            <person name="Luo Y.B."/>
            <person name="Van de Peer Y."/>
            <person name="Liu Z.J."/>
        </authorList>
    </citation>
    <scope>NUCLEOTIDE SEQUENCE [LARGE SCALE GENOMIC DNA]</scope>
    <source>
        <tissue evidence="2">The whole plant</tissue>
    </source>
</reference>
<organism evidence="2 3">
    <name type="scientific">Dendrobium catenatum</name>
    <dbReference type="NCBI Taxonomy" id="906689"/>
    <lineage>
        <taxon>Eukaryota</taxon>
        <taxon>Viridiplantae</taxon>
        <taxon>Streptophyta</taxon>
        <taxon>Embryophyta</taxon>
        <taxon>Tracheophyta</taxon>
        <taxon>Spermatophyta</taxon>
        <taxon>Magnoliopsida</taxon>
        <taxon>Liliopsida</taxon>
        <taxon>Asparagales</taxon>
        <taxon>Orchidaceae</taxon>
        <taxon>Epidendroideae</taxon>
        <taxon>Malaxideae</taxon>
        <taxon>Dendrobiinae</taxon>
        <taxon>Dendrobium</taxon>
    </lineage>
</organism>